<accession>B3RS01</accession>
<dbReference type="GO" id="GO:0007283">
    <property type="term" value="P:spermatogenesis"/>
    <property type="evidence" value="ECO:0007669"/>
    <property type="project" value="UniProtKB-KW"/>
</dbReference>
<dbReference type="OMA" id="CEWKALR"/>
<dbReference type="SUPFAM" id="SSF46785">
    <property type="entry name" value="Winged helix' DNA-binding domain"/>
    <property type="match status" value="1"/>
</dbReference>
<comment type="similarity">
    <text evidence="2">Belongs to the LARP7 family.</text>
</comment>
<evidence type="ECO:0000256" key="1">
    <source>
        <dbReference type="ARBA" id="ARBA00004642"/>
    </source>
</evidence>
<keyword evidence="4" id="KW-0507">mRNA processing</keyword>
<dbReference type="PROSITE" id="PS50961">
    <property type="entry name" value="HTH_LA"/>
    <property type="match status" value="1"/>
</dbReference>
<dbReference type="GO" id="GO:0005654">
    <property type="term" value="C:nucleoplasm"/>
    <property type="evidence" value="ECO:0007669"/>
    <property type="project" value="UniProtKB-SubCell"/>
</dbReference>
<evidence type="ECO:0000256" key="2">
    <source>
        <dbReference type="ARBA" id="ARBA00008680"/>
    </source>
</evidence>
<dbReference type="InterPro" id="IPR036388">
    <property type="entry name" value="WH-like_DNA-bd_sf"/>
</dbReference>
<reference evidence="18 19" key="1">
    <citation type="journal article" date="2008" name="Nature">
        <title>The Trichoplax genome and the nature of placozoans.</title>
        <authorList>
            <person name="Srivastava M."/>
            <person name="Begovic E."/>
            <person name="Chapman J."/>
            <person name="Putnam N.H."/>
            <person name="Hellsten U."/>
            <person name="Kawashima T."/>
            <person name="Kuo A."/>
            <person name="Mitros T."/>
            <person name="Salamov A."/>
            <person name="Carpenter M.L."/>
            <person name="Signorovitch A.Y."/>
            <person name="Moreno M.A."/>
            <person name="Kamm K."/>
            <person name="Grimwood J."/>
            <person name="Schmutz J."/>
            <person name="Shapiro H."/>
            <person name="Grigoriev I.V."/>
            <person name="Buss L.W."/>
            <person name="Schierwater B."/>
            <person name="Dellaporta S.L."/>
            <person name="Rokhsar D.S."/>
        </authorList>
    </citation>
    <scope>NUCLEOTIDE SEQUENCE [LARGE SCALE GENOMIC DNA]</scope>
    <source>
        <strain evidence="18 19">Grell-BS-1999</strain>
    </source>
</reference>
<dbReference type="GO" id="GO:0006397">
    <property type="term" value="P:mRNA processing"/>
    <property type="evidence" value="ECO:0007669"/>
    <property type="project" value="UniProtKB-KW"/>
</dbReference>
<dbReference type="Gene3D" id="3.30.70.330">
    <property type="match status" value="2"/>
</dbReference>
<dbReference type="InterPro" id="IPR006630">
    <property type="entry name" value="La_HTH"/>
</dbReference>
<feature type="domain" description="RRM" evidence="15">
    <location>
        <begin position="125"/>
        <end position="204"/>
    </location>
</feature>
<dbReference type="Pfam" id="PF00076">
    <property type="entry name" value="RRM_1"/>
    <property type="match status" value="1"/>
</dbReference>
<feature type="region of interest" description="Disordered" evidence="14">
    <location>
        <begin position="232"/>
        <end position="292"/>
    </location>
</feature>
<dbReference type="Proteomes" id="UP000009022">
    <property type="component" value="Unassembled WGS sequence"/>
</dbReference>
<feature type="compositionally biased region" description="Basic and acidic residues" evidence="14">
    <location>
        <begin position="266"/>
        <end position="281"/>
    </location>
</feature>
<dbReference type="PROSITE" id="PS50102">
    <property type="entry name" value="RRM"/>
    <property type="match status" value="1"/>
</dbReference>
<dbReference type="InterPro" id="IPR036390">
    <property type="entry name" value="WH_DNA-bd_sf"/>
</dbReference>
<organism evidence="18 19">
    <name type="scientific">Trichoplax adhaerens</name>
    <name type="common">Trichoplax reptans</name>
    <dbReference type="NCBI Taxonomy" id="10228"/>
    <lineage>
        <taxon>Eukaryota</taxon>
        <taxon>Metazoa</taxon>
        <taxon>Placozoa</taxon>
        <taxon>Uniplacotomia</taxon>
        <taxon>Trichoplacea</taxon>
        <taxon>Trichoplacidae</taxon>
        <taxon>Trichoplax</taxon>
    </lineage>
</organism>
<feature type="domain" description="XRRM" evidence="17">
    <location>
        <begin position="344"/>
        <end position="467"/>
    </location>
</feature>
<feature type="region of interest" description="Disordered" evidence="14">
    <location>
        <begin position="194"/>
        <end position="213"/>
    </location>
</feature>
<evidence type="ECO:0000256" key="12">
    <source>
        <dbReference type="ARBA" id="ARBA00029640"/>
    </source>
</evidence>
<dbReference type="PRINTS" id="PR00302">
    <property type="entry name" value="LUPUSLA"/>
</dbReference>
<dbReference type="AlphaFoldDB" id="B3RS01"/>
<dbReference type="Pfam" id="PF05383">
    <property type="entry name" value="La"/>
    <property type="match status" value="1"/>
</dbReference>
<dbReference type="GO" id="GO:0030154">
    <property type="term" value="P:cell differentiation"/>
    <property type="evidence" value="ECO:0007669"/>
    <property type="project" value="UniProtKB-KW"/>
</dbReference>
<keyword evidence="8" id="KW-0805">Transcription regulation</keyword>
<dbReference type="FunCoup" id="B3RS01">
    <property type="interactions" value="1415"/>
</dbReference>
<keyword evidence="10" id="KW-0508">mRNA splicing</keyword>
<dbReference type="SMART" id="SM00715">
    <property type="entry name" value="LA"/>
    <property type="match status" value="1"/>
</dbReference>
<evidence type="ECO:0000256" key="13">
    <source>
        <dbReference type="PROSITE-ProRule" id="PRU00332"/>
    </source>
</evidence>
<dbReference type="PANTHER" id="PTHR22792:SF62">
    <property type="entry name" value="LA-RELATED PROTEIN 7"/>
    <property type="match status" value="1"/>
</dbReference>
<dbReference type="CTD" id="6752171"/>
<dbReference type="GO" id="GO:0003723">
    <property type="term" value="F:RNA binding"/>
    <property type="evidence" value="ECO:0000318"/>
    <property type="project" value="GO_Central"/>
</dbReference>
<feature type="compositionally biased region" description="Basic and acidic residues" evidence="14">
    <location>
        <begin position="232"/>
        <end position="249"/>
    </location>
</feature>
<dbReference type="InterPro" id="IPR014886">
    <property type="entry name" value="La_xRRM"/>
</dbReference>
<feature type="compositionally biased region" description="Polar residues" evidence="14">
    <location>
        <begin position="250"/>
        <end position="264"/>
    </location>
</feature>
<dbReference type="PhylomeDB" id="B3RS01"/>
<evidence type="ECO:0000313" key="19">
    <source>
        <dbReference type="Proteomes" id="UP000009022"/>
    </source>
</evidence>
<evidence type="ECO:0000256" key="10">
    <source>
        <dbReference type="ARBA" id="ARBA00023187"/>
    </source>
</evidence>
<dbReference type="GO" id="GO:0008380">
    <property type="term" value="P:RNA splicing"/>
    <property type="evidence" value="ECO:0007669"/>
    <property type="project" value="UniProtKB-KW"/>
</dbReference>
<keyword evidence="6" id="KW-0744">Spermatogenesis</keyword>
<evidence type="ECO:0000256" key="14">
    <source>
        <dbReference type="SAM" id="MobiDB-lite"/>
    </source>
</evidence>
<dbReference type="CDD" id="cd07323">
    <property type="entry name" value="LAM"/>
    <property type="match status" value="1"/>
</dbReference>
<keyword evidence="7 13" id="KW-0694">RNA-binding</keyword>
<dbReference type="EMBL" id="DS985243">
    <property type="protein sequence ID" value="EDV26437.1"/>
    <property type="molecule type" value="Genomic_DNA"/>
</dbReference>
<evidence type="ECO:0000313" key="18">
    <source>
        <dbReference type="EMBL" id="EDV26437.1"/>
    </source>
</evidence>
<protein>
    <recommendedName>
        <fullName evidence="3">La-related protein 7</fullName>
    </recommendedName>
    <alternativeName>
        <fullName evidence="12">La ribonucleoprotein domain family member 7</fullName>
    </alternativeName>
</protein>
<evidence type="ECO:0000256" key="5">
    <source>
        <dbReference type="ARBA" id="ARBA00022782"/>
    </source>
</evidence>
<feature type="region of interest" description="Disordered" evidence="14">
    <location>
        <begin position="444"/>
        <end position="482"/>
    </location>
</feature>
<dbReference type="InterPro" id="IPR012677">
    <property type="entry name" value="Nucleotide-bd_a/b_plait_sf"/>
</dbReference>
<name>B3RS01_TRIAD</name>
<keyword evidence="9" id="KW-0804">Transcription</keyword>
<evidence type="ECO:0000259" key="15">
    <source>
        <dbReference type="PROSITE" id="PS50102"/>
    </source>
</evidence>
<sequence>MAKGSKDKLKKKKKLEEREIVKKLKKQVDCKLIYNSRIKSCEFEFYFSDANLQKDKFLRKMIDEDENGYVDVAIFKKFNKVKALTDNFSLVIKAIKMLDGLEMSEDGERIRRRTTIPAAECIDERTIYVEVIPKRVDHEWVRKHFDKFGEILYVSIPKYKSTGDNKGFAFVEYKDPENAQKACRAYIENSTFNDSELENNSGQESGNVDHLVKKRKLSDEDVKKAIQSIEKKPKVDKGEEKTVYSEVKSDYNNSEMDKSNQTVGKNRKDSDKKIDETKDSKAASQRKPNATNQPFKVISKLKWLEYKMQYKEQQKERMRNIKQDFNRESDVAEQPINRNKSNISYQPGVILCVNSSSDDGLQKKVIKSMIPDAVKVQYIDIIDGNSTGYIRLASEDDTSKLLEKFKDTNLSESNSEINLNIKWHKLEGVEEEKYWEKIIEDKKHRTHKQSIRKNKKGSEKILDKAEKRVSKTSSSHIFFPDS</sequence>
<evidence type="ECO:0000259" key="16">
    <source>
        <dbReference type="PROSITE" id="PS50961"/>
    </source>
</evidence>
<dbReference type="Gene3D" id="1.10.10.10">
    <property type="entry name" value="Winged helix-like DNA-binding domain superfamily/Winged helix DNA-binding domain"/>
    <property type="match status" value="1"/>
</dbReference>
<dbReference type="STRING" id="10228.B3RS01"/>
<evidence type="ECO:0000256" key="4">
    <source>
        <dbReference type="ARBA" id="ARBA00022664"/>
    </source>
</evidence>
<dbReference type="InterPro" id="IPR035979">
    <property type="entry name" value="RBD_domain_sf"/>
</dbReference>
<evidence type="ECO:0000256" key="9">
    <source>
        <dbReference type="ARBA" id="ARBA00023163"/>
    </source>
</evidence>
<dbReference type="SMART" id="SM00360">
    <property type="entry name" value="RRM"/>
    <property type="match status" value="1"/>
</dbReference>
<dbReference type="PROSITE" id="PS51939">
    <property type="entry name" value="XRRM"/>
    <property type="match status" value="1"/>
</dbReference>
<evidence type="ECO:0000256" key="11">
    <source>
        <dbReference type="ARBA" id="ARBA00023242"/>
    </source>
</evidence>
<gene>
    <name evidence="18" type="ORF">TRIADDRAFT_54426</name>
</gene>
<evidence type="ECO:0000256" key="7">
    <source>
        <dbReference type="ARBA" id="ARBA00022884"/>
    </source>
</evidence>
<feature type="compositionally biased region" description="Basic and acidic residues" evidence="14">
    <location>
        <begin position="456"/>
        <end position="469"/>
    </location>
</feature>
<feature type="compositionally biased region" description="Polar residues" evidence="14">
    <location>
        <begin position="282"/>
        <end position="292"/>
    </location>
</feature>
<dbReference type="InParanoid" id="B3RS01"/>
<dbReference type="eggNOG" id="KOG0118">
    <property type="taxonomic scope" value="Eukaryota"/>
</dbReference>
<dbReference type="GO" id="GO:1990904">
    <property type="term" value="C:ribonucleoprotein complex"/>
    <property type="evidence" value="ECO:0007669"/>
    <property type="project" value="UniProtKB-UniRule"/>
</dbReference>
<feature type="domain" description="HTH La-type RNA-binding" evidence="16">
    <location>
        <begin position="29"/>
        <end position="120"/>
    </location>
</feature>
<dbReference type="HOGENOM" id="CLU_659418_0_0_1"/>
<evidence type="ECO:0000256" key="6">
    <source>
        <dbReference type="ARBA" id="ARBA00022871"/>
    </source>
</evidence>
<proteinExistence type="inferred from homology"/>
<dbReference type="KEGG" id="tad:TRIADDRAFT_54426"/>
<dbReference type="InterPro" id="IPR002344">
    <property type="entry name" value="Lupus_La"/>
</dbReference>
<dbReference type="InterPro" id="IPR034887">
    <property type="entry name" value="LARP7_RRM1"/>
</dbReference>
<keyword evidence="5" id="KW-0221">Differentiation</keyword>
<comment type="subcellular location">
    <subcellularLocation>
        <location evidence="1">Nucleus</location>
        <location evidence="1">Nucleoplasm</location>
    </subcellularLocation>
</comment>
<dbReference type="InterPro" id="IPR000504">
    <property type="entry name" value="RRM_dom"/>
</dbReference>
<dbReference type="CDD" id="cd12290">
    <property type="entry name" value="RRM1_LARP7"/>
    <property type="match status" value="1"/>
</dbReference>
<evidence type="ECO:0000256" key="3">
    <source>
        <dbReference type="ARBA" id="ARBA00015867"/>
    </source>
</evidence>
<keyword evidence="11" id="KW-0539">Nucleus</keyword>
<dbReference type="SUPFAM" id="SSF54928">
    <property type="entry name" value="RNA-binding domain, RBD"/>
    <property type="match status" value="2"/>
</dbReference>
<feature type="compositionally biased region" description="Basic residues" evidence="14">
    <location>
        <begin position="444"/>
        <end position="455"/>
    </location>
</feature>
<feature type="compositionally biased region" description="Polar residues" evidence="14">
    <location>
        <begin position="194"/>
        <end position="206"/>
    </location>
</feature>
<dbReference type="RefSeq" id="XP_002110433.1">
    <property type="nucleotide sequence ID" value="XM_002110397.1"/>
</dbReference>
<dbReference type="OrthoDB" id="439993at2759"/>
<dbReference type="Pfam" id="PF08777">
    <property type="entry name" value="RRM_3"/>
    <property type="match status" value="1"/>
</dbReference>
<dbReference type="GeneID" id="6752171"/>
<dbReference type="InterPro" id="IPR045180">
    <property type="entry name" value="La_dom_prot"/>
</dbReference>
<evidence type="ECO:0000256" key="8">
    <source>
        <dbReference type="ARBA" id="ARBA00023015"/>
    </source>
</evidence>
<evidence type="ECO:0000259" key="17">
    <source>
        <dbReference type="PROSITE" id="PS51939"/>
    </source>
</evidence>
<dbReference type="PANTHER" id="PTHR22792">
    <property type="entry name" value="LUPUS LA PROTEIN-RELATED"/>
    <property type="match status" value="1"/>
</dbReference>
<keyword evidence="19" id="KW-1185">Reference proteome</keyword>